<evidence type="ECO:0000313" key="1">
    <source>
        <dbReference type="EnsemblPlants" id="LPERR03G08090.1"/>
    </source>
</evidence>
<organism evidence="1 2">
    <name type="scientific">Leersia perrieri</name>
    <dbReference type="NCBI Taxonomy" id="77586"/>
    <lineage>
        <taxon>Eukaryota</taxon>
        <taxon>Viridiplantae</taxon>
        <taxon>Streptophyta</taxon>
        <taxon>Embryophyta</taxon>
        <taxon>Tracheophyta</taxon>
        <taxon>Spermatophyta</taxon>
        <taxon>Magnoliopsida</taxon>
        <taxon>Liliopsida</taxon>
        <taxon>Poales</taxon>
        <taxon>Poaceae</taxon>
        <taxon>BOP clade</taxon>
        <taxon>Oryzoideae</taxon>
        <taxon>Oryzeae</taxon>
        <taxon>Oryzinae</taxon>
        <taxon>Leersia</taxon>
    </lineage>
</organism>
<protein>
    <submittedName>
        <fullName evidence="1">Uncharacterized protein</fullName>
    </submittedName>
</protein>
<dbReference type="Gramene" id="LPERR03G08090.1">
    <property type="protein sequence ID" value="LPERR03G08090.1"/>
    <property type="gene ID" value="LPERR03G08090"/>
</dbReference>
<reference evidence="2" key="2">
    <citation type="submission" date="2013-12" db="EMBL/GenBank/DDBJ databases">
        <authorList>
            <person name="Yu Y."/>
            <person name="Lee S."/>
            <person name="de Baynast K."/>
            <person name="Wissotski M."/>
            <person name="Liu L."/>
            <person name="Talag J."/>
            <person name="Goicoechea J."/>
            <person name="Angelova A."/>
            <person name="Jetty R."/>
            <person name="Kudrna D."/>
            <person name="Golser W."/>
            <person name="Rivera L."/>
            <person name="Zhang J."/>
            <person name="Wing R."/>
        </authorList>
    </citation>
    <scope>NUCLEOTIDE SEQUENCE</scope>
</reference>
<dbReference type="AlphaFoldDB" id="A0A0D9VRF4"/>
<proteinExistence type="predicted"/>
<keyword evidence="2" id="KW-1185">Reference proteome</keyword>
<evidence type="ECO:0000313" key="2">
    <source>
        <dbReference type="Proteomes" id="UP000032180"/>
    </source>
</evidence>
<dbReference type="EnsemblPlants" id="LPERR03G08090.1">
    <property type="protein sequence ID" value="LPERR03G08090.1"/>
    <property type="gene ID" value="LPERR03G08090"/>
</dbReference>
<reference evidence="1 2" key="1">
    <citation type="submission" date="2012-08" db="EMBL/GenBank/DDBJ databases">
        <title>Oryza genome evolution.</title>
        <authorList>
            <person name="Wing R.A."/>
        </authorList>
    </citation>
    <scope>NUCLEOTIDE SEQUENCE</scope>
</reference>
<accession>A0A0D9VRF4</accession>
<reference evidence="1" key="3">
    <citation type="submission" date="2015-04" db="UniProtKB">
        <authorList>
            <consortium name="EnsemblPlants"/>
        </authorList>
    </citation>
    <scope>IDENTIFICATION</scope>
</reference>
<dbReference type="Proteomes" id="UP000032180">
    <property type="component" value="Chromosome 3"/>
</dbReference>
<name>A0A0D9VRF4_9ORYZ</name>
<sequence length="111" mass="11916">MVKWIGGVRNRVICMSKMWATPSPTFPTGSKTPFRFARDTGGKGTKAIVPADRSCTSCNWDPQGYAGESTRSGVGPPSNRPAHVHRRNAAPAACGLLTPTYPSFESLKALH</sequence>
<dbReference type="HOGENOM" id="CLU_2162049_0_0_1"/>